<dbReference type="InterPro" id="IPR034660">
    <property type="entry name" value="DinB/YfiT-like"/>
</dbReference>
<organism evidence="1 2">
    <name type="scientific">Microlunatus soli</name>
    <dbReference type="NCBI Taxonomy" id="630515"/>
    <lineage>
        <taxon>Bacteria</taxon>
        <taxon>Bacillati</taxon>
        <taxon>Actinomycetota</taxon>
        <taxon>Actinomycetes</taxon>
        <taxon>Propionibacteriales</taxon>
        <taxon>Propionibacteriaceae</taxon>
        <taxon>Microlunatus</taxon>
    </lineage>
</organism>
<dbReference type="InterPro" id="IPR007061">
    <property type="entry name" value="MST-like"/>
</dbReference>
<dbReference type="AlphaFoldDB" id="A0A1H2ADI2"/>
<evidence type="ECO:0008006" key="3">
    <source>
        <dbReference type="Google" id="ProtNLM"/>
    </source>
</evidence>
<dbReference type="EMBL" id="LT629772">
    <property type="protein sequence ID" value="SDT44018.1"/>
    <property type="molecule type" value="Genomic_DNA"/>
</dbReference>
<dbReference type="Pfam" id="PF04978">
    <property type="entry name" value="MST"/>
    <property type="match status" value="1"/>
</dbReference>
<dbReference type="Proteomes" id="UP000199103">
    <property type="component" value="Chromosome I"/>
</dbReference>
<gene>
    <name evidence="1" type="ORF">SAMN04489812_5851</name>
</gene>
<sequence length="208" mass="23291">MDRAAAGRSRACAVVTKAYPSHRERLYAPLMDYNDIPIEDCPSGSEGELLLFALDRVHRQFAWKSGGLDADRLRQVHPPSKLTIAGLIKHLAGVEAHWTAWAQEQSVPAPWDAVDRAAQPRWDWESAVTDHPEQLYALWYDTIARSRQAWEVMIKDGGLDKTVPWGGDDYIVNRRCALVDILEENLLHTGQASIVRESIDGLTGNDPP</sequence>
<dbReference type="SUPFAM" id="SSF109854">
    <property type="entry name" value="DinB/YfiT-like putative metalloenzymes"/>
    <property type="match status" value="1"/>
</dbReference>
<accession>A0A1H2ADI2</accession>
<reference evidence="1 2" key="1">
    <citation type="submission" date="2016-10" db="EMBL/GenBank/DDBJ databases">
        <authorList>
            <person name="de Groot N.N."/>
        </authorList>
    </citation>
    <scope>NUCLEOTIDE SEQUENCE [LARGE SCALE GENOMIC DNA]</scope>
    <source>
        <strain evidence="1 2">DSM 21800</strain>
    </source>
</reference>
<evidence type="ECO:0000313" key="2">
    <source>
        <dbReference type="Proteomes" id="UP000199103"/>
    </source>
</evidence>
<dbReference type="STRING" id="630515.SAMN04489812_5851"/>
<name>A0A1H2ADI2_9ACTN</name>
<dbReference type="Gene3D" id="1.20.120.450">
    <property type="entry name" value="dinb family like domain"/>
    <property type="match status" value="1"/>
</dbReference>
<protein>
    <recommendedName>
        <fullName evidence="3">DinB superfamily protein</fullName>
    </recommendedName>
</protein>
<proteinExistence type="predicted"/>
<keyword evidence="2" id="KW-1185">Reference proteome</keyword>
<evidence type="ECO:0000313" key="1">
    <source>
        <dbReference type="EMBL" id="SDT44018.1"/>
    </source>
</evidence>